<feature type="transmembrane region" description="Helical" evidence="1">
    <location>
        <begin position="242"/>
        <end position="261"/>
    </location>
</feature>
<feature type="domain" description="DUF6534" evidence="2">
    <location>
        <begin position="179"/>
        <end position="265"/>
    </location>
</feature>
<dbReference type="AlphaFoldDB" id="A0AAD7JD01"/>
<evidence type="ECO:0000313" key="3">
    <source>
        <dbReference type="EMBL" id="KAJ7762326.1"/>
    </source>
</evidence>
<keyword evidence="4" id="KW-1185">Reference proteome</keyword>
<dbReference type="PANTHER" id="PTHR40465:SF1">
    <property type="entry name" value="DUF6534 DOMAIN-CONTAINING PROTEIN"/>
    <property type="match status" value="1"/>
</dbReference>
<feature type="transmembrane region" description="Helical" evidence="1">
    <location>
        <begin position="216"/>
        <end position="236"/>
    </location>
</feature>
<evidence type="ECO:0000313" key="4">
    <source>
        <dbReference type="Proteomes" id="UP001215280"/>
    </source>
</evidence>
<evidence type="ECO:0000256" key="1">
    <source>
        <dbReference type="SAM" id="Phobius"/>
    </source>
</evidence>
<gene>
    <name evidence="3" type="ORF">DFH07DRAFT_407786</name>
</gene>
<feature type="transmembrane region" description="Helical" evidence="1">
    <location>
        <begin position="131"/>
        <end position="156"/>
    </location>
</feature>
<proteinExistence type="predicted"/>
<protein>
    <recommendedName>
        <fullName evidence="2">DUF6534 domain-containing protein</fullName>
    </recommendedName>
</protein>
<keyword evidence="1" id="KW-0812">Transmembrane</keyword>
<feature type="transmembrane region" description="Helical" evidence="1">
    <location>
        <begin position="60"/>
        <end position="84"/>
    </location>
</feature>
<name>A0AAD7JD01_9AGAR</name>
<dbReference type="Proteomes" id="UP001215280">
    <property type="component" value="Unassembled WGS sequence"/>
</dbReference>
<feature type="transmembrane region" description="Helical" evidence="1">
    <location>
        <begin position="168"/>
        <end position="195"/>
    </location>
</feature>
<comment type="caution">
    <text evidence="3">The sequence shown here is derived from an EMBL/GenBank/DDBJ whole genome shotgun (WGS) entry which is preliminary data.</text>
</comment>
<dbReference type="InterPro" id="IPR045339">
    <property type="entry name" value="DUF6534"/>
</dbReference>
<accession>A0AAD7JD01</accession>
<reference evidence="3" key="1">
    <citation type="submission" date="2023-03" db="EMBL/GenBank/DDBJ databases">
        <title>Massive genome expansion in bonnet fungi (Mycena s.s.) driven by repeated elements and novel gene families across ecological guilds.</title>
        <authorList>
            <consortium name="Lawrence Berkeley National Laboratory"/>
            <person name="Harder C.B."/>
            <person name="Miyauchi S."/>
            <person name="Viragh M."/>
            <person name="Kuo A."/>
            <person name="Thoen E."/>
            <person name="Andreopoulos B."/>
            <person name="Lu D."/>
            <person name="Skrede I."/>
            <person name="Drula E."/>
            <person name="Henrissat B."/>
            <person name="Morin E."/>
            <person name="Kohler A."/>
            <person name="Barry K."/>
            <person name="LaButti K."/>
            <person name="Morin E."/>
            <person name="Salamov A."/>
            <person name="Lipzen A."/>
            <person name="Mereny Z."/>
            <person name="Hegedus B."/>
            <person name="Baldrian P."/>
            <person name="Stursova M."/>
            <person name="Weitz H."/>
            <person name="Taylor A."/>
            <person name="Grigoriev I.V."/>
            <person name="Nagy L.G."/>
            <person name="Martin F."/>
            <person name="Kauserud H."/>
        </authorList>
    </citation>
    <scope>NUCLEOTIDE SEQUENCE</scope>
    <source>
        <strain evidence="3">CBHHK188m</strain>
    </source>
</reference>
<dbReference type="Pfam" id="PF20152">
    <property type="entry name" value="DUF6534"/>
    <property type="match status" value="1"/>
</dbReference>
<dbReference type="PANTHER" id="PTHR40465">
    <property type="entry name" value="CHROMOSOME 1, WHOLE GENOME SHOTGUN SEQUENCE"/>
    <property type="match status" value="1"/>
</dbReference>
<keyword evidence="1" id="KW-1133">Transmembrane helix</keyword>
<evidence type="ECO:0000259" key="2">
    <source>
        <dbReference type="Pfam" id="PF20152"/>
    </source>
</evidence>
<organism evidence="3 4">
    <name type="scientific">Mycena maculata</name>
    <dbReference type="NCBI Taxonomy" id="230809"/>
    <lineage>
        <taxon>Eukaryota</taxon>
        <taxon>Fungi</taxon>
        <taxon>Dikarya</taxon>
        <taxon>Basidiomycota</taxon>
        <taxon>Agaricomycotina</taxon>
        <taxon>Agaricomycetes</taxon>
        <taxon>Agaricomycetidae</taxon>
        <taxon>Agaricales</taxon>
        <taxon>Marasmiineae</taxon>
        <taxon>Mycenaceae</taxon>
        <taxon>Mycena</taxon>
    </lineage>
</organism>
<dbReference type="EMBL" id="JARJLG010000043">
    <property type="protein sequence ID" value="KAJ7762326.1"/>
    <property type="molecule type" value="Genomic_DNA"/>
</dbReference>
<sequence length="340" mass="37858">MSISQKLSGQYSWGPFLLQCLSPSITLFLADECPSISGISDLQAMFYYRSYKRDPTGMKFLVAGVWLLDLFHTGLVWGSMWVYLIDNYGQSEKIDDIPWCIALTIVVTALITVFVHLFLAHRIFALSGGNWFMTAPVVLLTCFRLACACVTGVKMFHYQSFALWQLHAGWILTLGLAVSATLDVVTSGLLVYLILSHRTEAGRLNRVLDRIMLYGLECGSLTCIGSIASMLCWIIMPHNLIFMGLYFPIGKLYANSLFAILNTRNDIRLKVGKPTSELKGSVLLLEPRVRFAKDEGQTQSGDPSGKVPTELQMAVHTQTDVRYESIAGSRRESYCAQGPV</sequence>
<keyword evidence="1" id="KW-0472">Membrane</keyword>
<feature type="transmembrane region" description="Helical" evidence="1">
    <location>
        <begin position="96"/>
        <end position="119"/>
    </location>
</feature>